<comment type="function">
    <text evidence="6">This is one of the enzymes that catalyzes the last step of the mitochondrial beta-oxidation pathway, an aerobic process breaking down fatty acids into acetyl-CoA. Using free coenzyme A/CoA, catalyzes the thiolytic cleavage of medium- to long-chain 3-oxoacyl-CoAs into acetyl-CoA and a fatty acyl-CoA shortened by two carbon atoms. The activity of the enzyme is reversible and it can also catalyze the condensation of two acetyl-CoA molecules into acetoacetyl-CoA. Thereby, it plays a major role in ketone body metabolism.</text>
</comment>
<accession>A0ABN7S0R7</accession>
<evidence type="ECO:0000256" key="6">
    <source>
        <dbReference type="ARBA" id="ARBA00045244"/>
    </source>
</evidence>
<proteinExistence type="inferred from homology"/>
<evidence type="ECO:0000256" key="2">
    <source>
        <dbReference type="ARBA" id="ARBA00022679"/>
    </source>
</evidence>
<organism evidence="11 12">
    <name type="scientific">Oikopleura dioica</name>
    <name type="common">Tunicate</name>
    <dbReference type="NCBI Taxonomy" id="34765"/>
    <lineage>
        <taxon>Eukaryota</taxon>
        <taxon>Metazoa</taxon>
        <taxon>Chordata</taxon>
        <taxon>Tunicata</taxon>
        <taxon>Appendicularia</taxon>
        <taxon>Copelata</taxon>
        <taxon>Oikopleuridae</taxon>
        <taxon>Oikopleura</taxon>
    </lineage>
</organism>
<feature type="domain" description="Thiolase N-terminal" evidence="9">
    <location>
        <begin position="13"/>
        <end position="269"/>
    </location>
</feature>
<reference evidence="11 12" key="1">
    <citation type="submission" date="2021-04" db="EMBL/GenBank/DDBJ databases">
        <authorList>
            <person name="Bliznina A."/>
        </authorList>
    </citation>
    <scope>NUCLEOTIDE SEQUENCE [LARGE SCALE GENOMIC DNA]</scope>
</reference>
<keyword evidence="12" id="KW-1185">Reference proteome</keyword>
<name>A0ABN7S0R7_OIKDI</name>
<comment type="similarity">
    <text evidence="1 8">Belongs to the thiolase-like superfamily. Thiolase family.</text>
</comment>
<dbReference type="InterPro" id="IPR020616">
    <property type="entry name" value="Thiolase_N"/>
</dbReference>
<evidence type="ECO:0000256" key="1">
    <source>
        <dbReference type="ARBA" id="ARBA00010982"/>
    </source>
</evidence>
<dbReference type="PANTHER" id="PTHR18919">
    <property type="entry name" value="ACETYL-COA C-ACYLTRANSFERASE"/>
    <property type="match status" value="1"/>
</dbReference>
<feature type="domain" description="Thiolase C-terminal" evidence="10">
    <location>
        <begin position="278"/>
        <end position="397"/>
    </location>
</feature>
<keyword evidence="2 8" id="KW-0808">Transferase</keyword>
<gene>
    <name evidence="11" type="ORF">OKIOD_LOCUS3425</name>
</gene>
<dbReference type="NCBIfam" id="TIGR01930">
    <property type="entry name" value="AcCoA-C-Actrans"/>
    <property type="match status" value="1"/>
</dbReference>
<protein>
    <submittedName>
        <fullName evidence="11">Oidioi.mRNA.OKI2018_I69.PAR.g11867.t1.cds</fullName>
    </submittedName>
</protein>
<dbReference type="Pfam" id="PF00108">
    <property type="entry name" value="Thiolase_N"/>
    <property type="match status" value="1"/>
</dbReference>
<keyword evidence="5 8" id="KW-0012">Acyltransferase</keyword>
<evidence type="ECO:0000256" key="4">
    <source>
        <dbReference type="ARBA" id="ARBA00022958"/>
    </source>
</evidence>
<evidence type="ECO:0000313" key="11">
    <source>
        <dbReference type="EMBL" id="CAG5088501.1"/>
    </source>
</evidence>
<evidence type="ECO:0000256" key="3">
    <source>
        <dbReference type="ARBA" id="ARBA00022723"/>
    </source>
</evidence>
<evidence type="ECO:0000256" key="7">
    <source>
        <dbReference type="ARBA" id="ARBA00048502"/>
    </source>
</evidence>
<evidence type="ECO:0000256" key="5">
    <source>
        <dbReference type="ARBA" id="ARBA00023315"/>
    </source>
</evidence>
<keyword evidence="4" id="KW-0630">Potassium</keyword>
<keyword evidence="3" id="KW-0479">Metal-binding</keyword>
<dbReference type="SUPFAM" id="SSF53901">
    <property type="entry name" value="Thiolase-like"/>
    <property type="match status" value="2"/>
</dbReference>
<dbReference type="InterPro" id="IPR020613">
    <property type="entry name" value="Thiolase_CS"/>
</dbReference>
<dbReference type="InterPro" id="IPR020617">
    <property type="entry name" value="Thiolase_C"/>
</dbReference>
<dbReference type="Proteomes" id="UP001158576">
    <property type="component" value="Chromosome PAR"/>
</dbReference>
<dbReference type="PIRSF" id="PIRSF000429">
    <property type="entry name" value="Ac-CoA_Ac_transf"/>
    <property type="match status" value="1"/>
</dbReference>
<sequence>MLGKVISRSLHDVVIVSASRTPMGSFQSALSSLSATQLGSIAIKDAVEKAGIEGSVVEESYIGNVCQAHQGQAPARQATLGAGLPNTIPCTTINKVCASGTKAVMMAAQSLALGHNQCMIAGGMESMSNVPYAMKRAAPAYGGVKIDDLIVHDGLTDAYNHCHMGVCGENTAANLNISRAEQDAYAISSYHKSAAAWDAGKFNAEICPVVIPGKRGKPDTTISVDEEYTRFNEGKFGKLRAVFKKDGTITAGNASTLNDGACALVMMTAERAKELGVTPLARVRGFADAATQPIDFPIAPAYATPKALKWAGVSKDDISQWEINEAFSVVVLANQKMLEIDPAKVNPNGGAVSIGHPIGMSGARIVAHLVHNLESGQLGCASICNGGGGAAAIVIEKL</sequence>
<dbReference type="Gene3D" id="3.40.47.10">
    <property type="match status" value="1"/>
</dbReference>
<comment type="catalytic activity">
    <reaction evidence="7">
        <text>propanoyl-CoA + acetyl-CoA = 2-methyl-3-oxobutanoyl-CoA + CoA</text>
        <dbReference type="Rhea" id="RHEA:30719"/>
        <dbReference type="ChEBI" id="CHEBI:57287"/>
        <dbReference type="ChEBI" id="CHEBI:57288"/>
        <dbReference type="ChEBI" id="CHEBI:57335"/>
        <dbReference type="ChEBI" id="CHEBI:57392"/>
    </reaction>
    <physiologicalReaction direction="left-to-right" evidence="7">
        <dbReference type="Rhea" id="RHEA:30720"/>
    </physiologicalReaction>
    <physiologicalReaction direction="right-to-left" evidence="7">
        <dbReference type="Rhea" id="RHEA:30721"/>
    </physiologicalReaction>
</comment>
<dbReference type="InterPro" id="IPR002155">
    <property type="entry name" value="Thiolase"/>
</dbReference>
<dbReference type="InterPro" id="IPR016039">
    <property type="entry name" value="Thiolase-like"/>
</dbReference>
<dbReference type="CDD" id="cd00751">
    <property type="entry name" value="thiolase"/>
    <property type="match status" value="1"/>
</dbReference>
<dbReference type="PROSITE" id="PS00737">
    <property type="entry name" value="THIOLASE_2"/>
    <property type="match status" value="1"/>
</dbReference>
<evidence type="ECO:0000259" key="9">
    <source>
        <dbReference type="Pfam" id="PF00108"/>
    </source>
</evidence>
<evidence type="ECO:0000256" key="8">
    <source>
        <dbReference type="RuleBase" id="RU003557"/>
    </source>
</evidence>
<evidence type="ECO:0000313" key="12">
    <source>
        <dbReference type="Proteomes" id="UP001158576"/>
    </source>
</evidence>
<dbReference type="EMBL" id="OU015568">
    <property type="protein sequence ID" value="CAG5088501.1"/>
    <property type="molecule type" value="Genomic_DNA"/>
</dbReference>
<dbReference type="Pfam" id="PF02803">
    <property type="entry name" value="Thiolase_C"/>
    <property type="match status" value="1"/>
</dbReference>
<dbReference type="PANTHER" id="PTHR18919:SF156">
    <property type="entry name" value="ACETYL-COA ACETYLTRANSFERASE, MITOCHONDRIAL"/>
    <property type="match status" value="1"/>
</dbReference>
<evidence type="ECO:0000259" key="10">
    <source>
        <dbReference type="Pfam" id="PF02803"/>
    </source>
</evidence>